<dbReference type="OrthoDB" id="408373at2759"/>
<sequence>MLFIHGFPEFWYSWRYQIKEFSSDYWCVALDMRGYADSDKPKGVSPYEVEKLSDDIKSVIKGLGREKCILICHDWGAVIGWHFIGENMHMVEKYVMMGAPSAKAWRKIMMSSEFLDQFKKSWYIFYFQMPRLPEFTISLNDFAVFKAIGSGKFSDTFTEEDLEAYKYTFSKPGALTGPVNYYRANLSPFKKMKSSKPAAFAPGLYLLGEKDLYISKATGALLQDEFNNLDFEIVKDANHFLQQDAPQKTNALIRKFLER</sequence>
<keyword evidence="5" id="KW-1185">Reference proteome</keyword>
<dbReference type="InterPro" id="IPR029058">
    <property type="entry name" value="AB_hydrolase_fold"/>
</dbReference>
<name>A0A9Q0N042_9DIPT</name>
<comment type="similarity">
    <text evidence="2">Belongs to the AB hydrolase superfamily. Epoxide hydrolase family.</text>
</comment>
<dbReference type="PANTHER" id="PTHR43329">
    <property type="entry name" value="EPOXIDE HYDROLASE"/>
    <property type="match status" value="1"/>
</dbReference>
<evidence type="ECO:0000259" key="3">
    <source>
        <dbReference type="Pfam" id="PF00561"/>
    </source>
</evidence>
<reference evidence="4" key="1">
    <citation type="submission" date="2022-07" db="EMBL/GenBank/DDBJ databases">
        <authorList>
            <person name="Trinca V."/>
            <person name="Uliana J.V.C."/>
            <person name="Torres T.T."/>
            <person name="Ward R.J."/>
            <person name="Monesi N."/>
        </authorList>
    </citation>
    <scope>NUCLEOTIDE SEQUENCE</scope>
    <source>
        <strain evidence="4">HSMRA1968</strain>
        <tissue evidence="4">Whole embryos</tissue>
    </source>
</reference>
<keyword evidence="1 4" id="KW-0378">Hydrolase</keyword>
<accession>A0A9Q0N042</accession>
<dbReference type="Proteomes" id="UP001151699">
    <property type="component" value="Chromosome X"/>
</dbReference>
<dbReference type="GO" id="GO:0004301">
    <property type="term" value="F:epoxide hydrolase activity"/>
    <property type="evidence" value="ECO:0007669"/>
    <property type="project" value="UniProtKB-ARBA"/>
</dbReference>
<evidence type="ECO:0000313" key="4">
    <source>
        <dbReference type="EMBL" id="KAJ6639987.1"/>
    </source>
</evidence>
<gene>
    <name evidence="4" type="primary">EPHX4_0</name>
    <name evidence="4" type="ORF">Bhyg_12735</name>
</gene>
<proteinExistence type="inferred from homology"/>
<evidence type="ECO:0000256" key="2">
    <source>
        <dbReference type="ARBA" id="ARBA00038334"/>
    </source>
</evidence>
<evidence type="ECO:0000313" key="5">
    <source>
        <dbReference type="Proteomes" id="UP001151699"/>
    </source>
</evidence>
<dbReference type="Pfam" id="PF00561">
    <property type="entry name" value="Abhydrolase_1"/>
    <property type="match status" value="1"/>
</dbReference>
<dbReference type="SUPFAM" id="SSF53474">
    <property type="entry name" value="alpha/beta-Hydrolases"/>
    <property type="match status" value="1"/>
</dbReference>
<organism evidence="4 5">
    <name type="scientific">Pseudolycoriella hygida</name>
    <dbReference type="NCBI Taxonomy" id="35572"/>
    <lineage>
        <taxon>Eukaryota</taxon>
        <taxon>Metazoa</taxon>
        <taxon>Ecdysozoa</taxon>
        <taxon>Arthropoda</taxon>
        <taxon>Hexapoda</taxon>
        <taxon>Insecta</taxon>
        <taxon>Pterygota</taxon>
        <taxon>Neoptera</taxon>
        <taxon>Endopterygota</taxon>
        <taxon>Diptera</taxon>
        <taxon>Nematocera</taxon>
        <taxon>Sciaroidea</taxon>
        <taxon>Sciaridae</taxon>
        <taxon>Pseudolycoriella</taxon>
    </lineage>
</organism>
<evidence type="ECO:0000256" key="1">
    <source>
        <dbReference type="ARBA" id="ARBA00022801"/>
    </source>
</evidence>
<protein>
    <submittedName>
        <fullName evidence="4">Epoxide hydrolase 4</fullName>
    </submittedName>
</protein>
<dbReference type="EMBL" id="WJQU01000003">
    <property type="protein sequence ID" value="KAJ6639987.1"/>
    <property type="molecule type" value="Genomic_DNA"/>
</dbReference>
<dbReference type="Gene3D" id="3.40.50.1820">
    <property type="entry name" value="alpha/beta hydrolase"/>
    <property type="match status" value="1"/>
</dbReference>
<feature type="domain" description="AB hydrolase-1" evidence="3">
    <location>
        <begin position="1"/>
        <end position="245"/>
    </location>
</feature>
<dbReference type="PRINTS" id="PR00412">
    <property type="entry name" value="EPOXHYDRLASE"/>
</dbReference>
<dbReference type="InterPro" id="IPR000073">
    <property type="entry name" value="AB_hydrolase_1"/>
</dbReference>
<comment type="caution">
    <text evidence="4">The sequence shown here is derived from an EMBL/GenBank/DDBJ whole genome shotgun (WGS) entry which is preliminary data.</text>
</comment>
<dbReference type="InterPro" id="IPR000639">
    <property type="entry name" value="Epox_hydrolase-like"/>
</dbReference>
<dbReference type="AlphaFoldDB" id="A0A9Q0N042"/>